<sequence length="168" mass="19108">MSFLSILLVASAFYFAHARPDTGSPEWNSKPVDSQEPASHDASYDDSSYQESGHQESPSDRAAYERLSALMTDFGKAMDTHLTPLMTKMAEHKQKEMKSIGLDGMASYLNYMYLMIQEYEHDKEKGVNSTSHDPSKARNNEIILQFDSPYNVDWPFIHVTHDEHKVAN</sequence>
<keyword evidence="2" id="KW-0732">Signal</keyword>
<evidence type="ECO:0000313" key="4">
    <source>
        <dbReference type="Proteomes" id="UP000249218"/>
    </source>
</evidence>
<gene>
    <name evidence="3" type="primary">HaOG211670</name>
    <name evidence="3" type="ORF">B5X24_HaOG211670</name>
</gene>
<proteinExistence type="predicted"/>
<dbReference type="OrthoDB" id="6878635at2759"/>
<feature type="region of interest" description="Disordered" evidence="1">
    <location>
        <begin position="22"/>
        <end position="61"/>
    </location>
</feature>
<evidence type="ECO:0000256" key="2">
    <source>
        <dbReference type="SAM" id="SignalP"/>
    </source>
</evidence>
<reference evidence="3 4" key="1">
    <citation type="journal article" date="2017" name="BMC Biol.">
        <title>Genomic innovations, transcriptional plasticity and gene loss underlying the evolution and divergence of two highly polyphagous and invasive Helicoverpa pest species.</title>
        <authorList>
            <person name="Pearce S.L."/>
            <person name="Clarke D.F."/>
            <person name="East P.D."/>
            <person name="Elfekih S."/>
            <person name="Gordon K.H."/>
            <person name="Jermiin L.S."/>
            <person name="McGaughran A."/>
            <person name="Oakeshott J.G."/>
            <person name="Papanikolaou A."/>
            <person name="Perera O.P."/>
            <person name="Rane R.V."/>
            <person name="Richards S."/>
            <person name="Tay W.T."/>
            <person name="Walsh T.K."/>
            <person name="Anderson A."/>
            <person name="Anderson C.J."/>
            <person name="Asgari S."/>
            <person name="Board P.G."/>
            <person name="Bretschneider A."/>
            <person name="Campbell P.M."/>
            <person name="Chertemps T."/>
            <person name="Christeller J.T."/>
            <person name="Coppin C.W."/>
            <person name="Downes S.J."/>
            <person name="Duan G."/>
            <person name="Farnsworth C.A."/>
            <person name="Good R.T."/>
            <person name="Han L.B."/>
            <person name="Han Y.C."/>
            <person name="Hatje K."/>
            <person name="Horne I."/>
            <person name="Huang Y.P."/>
            <person name="Hughes D.S."/>
            <person name="Jacquin-Joly E."/>
            <person name="James W."/>
            <person name="Jhangiani S."/>
            <person name="Kollmar M."/>
            <person name="Kuwar S.S."/>
            <person name="Li S."/>
            <person name="Liu N.Y."/>
            <person name="Maibeche M.T."/>
            <person name="Miller J.R."/>
            <person name="Montagne N."/>
            <person name="Perry T."/>
            <person name="Qu J."/>
            <person name="Song S.V."/>
            <person name="Sutton G.G."/>
            <person name="Vogel H."/>
            <person name="Walenz B.P."/>
            <person name="Xu W."/>
            <person name="Zhang H.J."/>
            <person name="Zou Z."/>
            <person name="Batterham P."/>
            <person name="Edwards O.R."/>
            <person name="Feyereisen R."/>
            <person name="Gibbs R.A."/>
            <person name="Heckel D.G."/>
            <person name="McGrath A."/>
            <person name="Robin C."/>
            <person name="Scherer S.E."/>
            <person name="Worley K.C."/>
            <person name="Wu Y.D."/>
        </authorList>
    </citation>
    <scope>NUCLEOTIDE SEQUENCE [LARGE SCALE GENOMIC DNA]</scope>
    <source>
        <strain evidence="3">Harm_GR_Male_#8</strain>
        <tissue evidence="3">Whole organism</tissue>
    </source>
</reference>
<organism evidence="3 4">
    <name type="scientific">Helicoverpa armigera</name>
    <name type="common">Cotton bollworm</name>
    <name type="synonym">Heliothis armigera</name>
    <dbReference type="NCBI Taxonomy" id="29058"/>
    <lineage>
        <taxon>Eukaryota</taxon>
        <taxon>Metazoa</taxon>
        <taxon>Ecdysozoa</taxon>
        <taxon>Arthropoda</taxon>
        <taxon>Hexapoda</taxon>
        <taxon>Insecta</taxon>
        <taxon>Pterygota</taxon>
        <taxon>Neoptera</taxon>
        <taxon>Endopterygota</taxon>
        <taxon>Lepidoptera</taxon>
        <taxon>Glossata</taxon>
        <taxon>Ditrysia</taxon>
        <taxon>Noctuoidea</taxon>
        <taxon>Noctuidae</taxon>
        <taxon>Heliothinae</taxon>
        <taxon>Helicoverpa</taxon>
    </lineage>
</organism>
<feature type="signal peptide" evidence="2">
    <location>
        <begin position="1"/>
        <end position="18"/>
    </location>
</feature>
<keyword evidence="4" id="KW-1185">Reference proteome</keyword>
<accession>A0A2W1BKP0</accession>
<feature type="chain" id="PRO_5016044677" evidence="2">
    <location>
        <begin position="19"/>
        <end position="168"/>
    </location>
</feature>
<protein>
    <submittedName>
        <fullName evidence="3">Uncharacterized protein</fullName>
    </submittedName>
</protein>
<dbReference type="Proteomes" id="UP000249218">
    <property type="component" value="Unassembled WGS sequence"/>
</dbReference>
<name>A0A2W1BKP0_HELAM</name>
<evidence type="ECO:0000313" key="3">
    <source>
        <dbReference type="EMBL" id="PZC72243.1"/>
    </source>
</evidence>
<dbReference type="AlphaFoldDB" id="A0A2W1BKP0"/>
<dbReference type="EMBL" id="KZ150206">
    <property type="protein sequence ID" value="PZC72243.1"/>
    <property type="molecule type" value="Genomic_DNA"/>
</dbReference>
<evidence type="ECO:0000256" key="1">
    <source>
        <dbReference type="SAM" id="MobiDB-lite"/>
    </source>
</evidence>